<dbReference type="Gene3D" id="1.10.10.60">
    <property type="entry name" value="Homeodomain-like"/>
    <property type="match status" value="1"/>
</dbReference>
<dbReference type="SUPFAM" id="SSF46689">
    <property type="entry name" value="Homeodomain-like"/>
    <property type="match status" value="1"/>
</dbReference>
<dbReference type="PROSITE" id="PS50977">
    <property type="entry name" value="HTH_TETR_2"/>
    <property type="match status" value="1"/>
</dbReference>
<feature type="domain" description="HTH tetR-type" evidence="5">
    <location>
        <begin position="2"/>
        <end position="62"/>
    </location>
</feature>
<evidence type="ECO:0000256" key="2">
    <source>
        <dbReference type="ARBA" id="ARBA00023125"/>
    </source>
</evidence>
<dbReference type="Pfam" id="PF13305">
    <property type="entry name" value="TetR_C_33"/>
    <property type="match status" value="1"/>
</dbReference>
<organism evidence="6 7">
    <name type="scientific">Ectobacillus antri</name>
    <dbReference type="NCBI Taxonomy" id="2486280"/>
    <lineage>
        <taxon>Bacteria</taxon>
        <taxon>Bacillati</taxon>
        <taxon>Bacillota</taxon>
        <taxon>Bacilli</taxon>
        <taxon>Bacillales</taxon>
        <taxon>Bacillaceae</taxon>
        <taxon>Ectobacillus</taxon>
    </lineage>
</organism>
<keyword evidence="7" id="KW-1185">Reference proteome</keyword>
<evidence type="ECO:0000256" key="1">
    <source>
        <dbReference type="ARBA" id="ARBA00023015"/>
    </source>
</evidence>
<keyword evidence="2 4" id="KW-0238">DNA-binding</keyword>
<dbReference type="InterPro" id="IPR009057">
    <property type="entry name" value="Homeodomain-like_sf"/>
</dbReference>
<dbReference type="InterPro" id="IPR001647">
    <property type="entry name" value="HTH_TetR"/>
</dbReference>
<dbReference type="InterPro" id="IPR036271">
    <property type="entry name" value="Tet_transcr_reg_TetR-rel_C_sf"/>
</dbReference>
<accession>A0ABT6H6Y8</accession>
<dbReference type="SUPFAM" id="SSF48498">
    <property type="entry name" value="Tetracyclin repressor-like, C-terminal domain"/>
    <property type="match status" value="1"/>
</dbReference>
<dbReference type="Gene3D" id="1.10.357.10">
    <property type="entry name" value="Tetracycline Repressor, domain 2"/>
    <property type="match status" value="1"/>
</dbReference>
<feature type="DNA-binding region" description="H-T-H motif" evidence="4">
    <location>
        <begin position="25"/>
        <end position="44"/>
    </location>
</feature>
<dbReference type="Pfam" id="PF00440">
    <property type="entry name" value="TetR_N"/>
    <property type="match status" value="1"/>
</dbReference>
<evidence type="ECO:0000256" key="4">
    <source>
        <dbReference type="PROSITE-ProRule" id="PRU00335"/>
    </source>
</evidence>
<keyword evidence="3" id="KW-0804">Transcription</keyword>
<comment type="caution">
    <text evidence="6">The sequence shown here is derived from an EMBL/GenBank/DDBJ whole genome shotgun (WGS) entry which is preliminary data.</text>
</comment>
<proteinExistence type="predicted"/>
<protein>
    <submittedName>
        <fullName evidence="6">WHG domain-containing protein</fullName>
    </submittedName>
</protein>
<dbReference type="PANTHER" id="PTHR30055:SF239">
    <property type="entry name" value="TRANSCRIPTIONAL REGULATORY PROTEIN"/>
    <property type="match status" value="1"/>
</dbReference>
<evidence type="ECO:0000259" key="5">
    <source>
        <dbReference type="PROSITE" id="PS50977"/>
    </source>
</evidence>
<evidence type="ECO:0000313" key="6">
    <source>
        <dbReference type="EMBL" id="MDG5754598.1"/>
    </source>
</evidence>
<name>A0ABT6H6Y8_9BACI</name>
<sequence length="185" mass="20126">MKVNKALVVETAAALADEQGIDAITLAAIAQRLGIKTPSLYNHIDGLAGLRKEMALYGIRQLTEALTQASIGKAGDKALLSIGLSYVTFVRQHPGLYEATLPAAAYDEEIQAAGDALVRLLLRVLEEYQLAEEDALHLVRGFRSIVHGFSSLEQKGGFGLSLDRDESLRRLLSTFIKGLHEKLEI</sequence>
<gene>
    <name evidence="6" type="ORF">P6P90_11530</name>
</gene>
<dbReference type="EMBL" id="JARULN010000010">
    <property type="protein sequence ID" value="MDG5754598.1"/>
    <property type="molecule type" value="Genomic_DNA"/>
</dbReference>
<keyword evidence="1" id="KW-0805">Transcription regulation</keyword>
<dbReference type="InterPro" id="IPR050109">
    <property type="entry name" value="HTH-type_TetR-like_transc_reg"/>
</dbReference>
<evidence type="ECO:0000313" key="7">
    <source>
        <dbReference type="Proteomes" id="UP001218246"/>
    </source>
</evidence>
<dbReference type="Proteomes" id="UP001218246">
    <property type="component" value="Unassembled WGS sequence"/>
</dbReference>
<dbReference type="RefSeq" id="WP_124564481.1">
    <property type="nucleotide sequence ID" value="NZ_JARRRY010000006.1"/>
</dbReference>
<dbReference type="PANTHER" id="PTHR30055">
    <property type="entry name" value="HTH-TYPE TRANSCRIPTIONAL REGULATOR RUTR"/>
    <property type="match status" value="1"/>
</dbReference>
<evidence type="ECO:0000256" key="3">
    <source>
        <dbReference type="ARBA" id="ARBA00023163"/>
    </source>
</evidence>
<reference evidence="6 7" key="1">
    <citation type="submission" date="2023-04" db="EMBL/GenBank/DDBJ databases">
        <title>Ectobacillus antri isolated from activated sludge.</title>
        <authorList>
            <person name="Yan P."/>
            <person name="Liu X."/>
        </authorList>
    </citation>
    <scope>NUCLEOTIDE SEQUENCE [LARGE SCALE GENOMIC DNA]</scope>
    <source>
        <strain evidence="6 7">C18H</strain>
    </source>
</reference>
<dbReference type="InterPro" id="IPR025996">
    <property type="entry name" value="MT1864/Rv1816-like_C"/>
</dbReference>